<keyword evidence="2" id="KW-1185">Reference proteome</keyword>
<evidence type="ECO:0000313" key="2">
    <source>
        <dbReference type="Proteomes" id="UP001597349"/>
    </source>
</evidence>
<protein>
    <recommendedName>
        <fullName evidence="3">Transposase</fullName>
    </recommendedName>
</protein>
<gene>
    <name evidence="1" type="ORF">ACFSQT_11950</name>
</gene>
<accession>A0ABW4WAU6</accession>
<dbReference type="EMBL" id="JBHUGY010000019">
    <property type="protein sequence ID" value="MFD2053771.1"/>
    <property type="molecule type" value="Genomic_DNA"/>
</dbReference>
<reference evidence="2" key="1">
    <citation type="journal article" date="2019" name="Int. J. Syst. Evol. Microbiol.">
        <title>The Global Catalogue of Microorganisms (GCM) 10K type strain sequencing project: providing services to taxonomists for standard genome sequencing and annotation.</title>
        <authorList>
            <consortium name="The Broad Institute Genomics Platform"/>
            <consortium name="The Broad Institute Genome Sequencing Center for Infectious Disease"/>
            <person name="Wu L."/>
            <person name="Ma J."/>
        </authorList>
    </citation>
    <scope>NUCLEOTIDE SEQUENCE [LARGE SCALE GENOMIC DNA]</scope>
    <source>
        <strain evidence="2">CGMCC 1.16226</strain>
    </source>
</reference>
<sequence>MAPEREIELILAGADWLMKTPKSQRPKSAIVELREHFGLRASAAIIAIRYATEGQTWGGANDNTP</sequence>
<evidence type="ECO:0000313" key="1">
    <source>
        <dbReference type="EMBL" id="MFD2053771.1"/>
    </source>
</evidence>
<comment type="caution">
    <text evidence="1">The sequence shown here is derived from an EMBL/GenBank/DDBJ whole genome shotgun (WGS) entry which is preliminary data.</text>
</comment>
<dbReference type="Proteomes" id="UP001597349">
    <property type="component" value="Unassembled WGS sequence"/>
</dbReference>
<evidence type="ECO:0008006" key="3">
    <source>
        <dbReference type="Google" id="ProtNLM"/>
    </source>
</evidence>
<dbReference type="RefSeq" id="WP_379018714.1">
    <property type="nucleotide sequence ID" value="NZ_JBHUGY010000019.1"/>
</dbReference>
<organism evidence="1 2">
    <name type="scientific">Mesorhizobium calcicola</name>
    <dbReference type="NCBI Taxonomy" id="1300310"/>
    <lineage>
        <taxon>Bacteria</taxon>
        <taxon>Pseudomonadati</taxon>
        <taxon>Pseudomonadota</taxon>
        <taxon>Alphaproteobacteria</taxon>
        <taxon>Hyphomicrobiales</taxon>
        <taxon>Phyllobacteriaceae</taxon>
        <taxon>Mesorhizobium</taxon>
    </lineage>
</organism>
<name>A0ABW4WAU6_9HYPH</name>
<proteinExistence type="predicted"/>